<sequence>MPRERTKRCNNSRARGVTTYRSTSFRNGVTTSHARGEMIRQTTRSIKQSENHEDDVYENYDYIDVDQDKDIQESFDKTYSLKTSNVNRIQYIQNDISAVTTHQIINQRILPAANANQSSGNQNVDDTRDIQESSFTHDTEESSSKHHDKRSHINDLEKTDNSNDFIDDCSDIHQDSSNSATPDMLVILVNEAKILFLRLRNPSTVAYDTLLKSIALEFFENSKTMFFLKMKLGSYFADQWSHLNTKARAYAEDYINNNGTTINNLSSVEDLASYVDDTIIFQCIKSPMAQITEEWWEDDTDSVNVFRFFITTTIRIHIINILKCNDDPHLTNTLALNEVKTLNYITCELHLPHNNSTNYVNEIGANLLNNSLNQDQIHGRKRRRSRRCEHGGDFRRNSR</sequence>
<organism evidence="2 3">
    <name type="scientific">Funneliformis caledonium</name>
    <dbReference type="NCBI Taxonomy" id="1117310"/>
    <lineage>
        <taxon>Eukaryota</taxon>
        <taxon>Fungi</taxon>
        <taxon>Fungi incertae sedis</taxon>
        <taxon>Mucoromycota</taxon>
        <taxon>Glomeromycotina</taxon>
        <taxon>Glomeromycetes</taxon>
        <taxon>Glomerales</taxon>
        <taxon>Glomeraceae</taxon>
        <taxon>Funneliformis</taxon>
    </lineage>
</organism>
<dbReference type="Proteomes" id="UP000789570">
    <property type="component" value="Unassembled WGS sequence"/>
</dbReference>
<feature type="region of interest" description="Disordered" evidence="1">
    <location>
        <begin position="133"/>
        <end position="157"/>
    </location>
</feature>
<gene>
    <name evidence="2" type="ORF">FCALED_LOCUS12179</name>
</gene>
<dbReference type="EMBL" id="CAJVPQ010005716">
    <property type="protein sequence ID" value="CAG8674414.1"/>
    <property type="molecule type" value="Genomic_DNA"/>
</dbReference>
<evidence type="ECO:0000256" key="1">
    <source>
        <dbReference type="SAM" id="MobiDB-lite"/>
    </source>
</evidence>
<accession>A0A9N9HCK1</accession>
<evidence type="ECO:0000313" key="2">
    <source>
        <dbReference type="EMBL" id="CAG8674414.1"/>
    </source>
</evidence>
<comment type="caution">
    <text evidence="2">The sequence shown here is derived from an EMBL/GenBank/DDBJ whole genome shotgun (WGS) entry which is preliminary data.</text>
</comment>
<dbReference type="OrthoDB" id="2408657at2759"/>
<evidence type="ECO:0000313" key="3">
    <source>
        <dbReference type="Proteomes" id="UP000789570"/>
    </source>
</evidence>
<dbReference type="AlphaFoldDB" id="A0A9N9HCK1"/>
<protein>
    <submittedName>
        <fullName evidence="2">17309_t:CDS:1</fullName>
    </submittedName>
</protein>
<name>A0A9N9HCK1_9GLOM</name>
<feature type="compositionally biased region" description="Basic and acidic residues" evidence="1">
    <location>
        <begin position="388"/>
        <end position="399"/>
    </location>
</feature>
<keyword evidence="3" id="KW-1185">Reference proteome</keyword>
<feature type="region of interest" description="Disordered" evidence="1">
    <location>
        <begin position="376"/>
        <end position="399"/>
    </location>
</feature>
<proteinExistence type="predicted"/>
<reference evidence="2" key="1">
    <citation type="submission" date="2021-06" db="EMBL/GenBank/DDBJ databases">
        <authorList>
            <person name="Kallberg Y."/>
            <person name="Tangrot J."/>
            <person name="Rosling A."/>
        </authorList>
    </citation>
    <scope>NUCLEOTIDE SEQUENCE</scope>
    <source>
        <strain evidence="2">UK204</strain>
    </source>
</reference>